<evidence type="ECO:0000313" key="1">
    <source>
        <dbReference type="EMBL" id="SDE84592.1"/>
    </source>
</evidence>
<protein>
    <submittedName>
        <fullName evidence="1">Uncharacterized protein</fullName>
    </submittedName>
</protein>
<name>A0A1G7G902_9BACT</name>
<accession>A0A1G7G902</accession>
<organism evidence="1 2">
    <name type="scientific">Dyadobacter soli</name>
    <dbReference type="NCBI Taxonomy" id="659014"/>
    <lineage>
        <taxon>Bacteria</taxon>
        <taxon>Pseudomonadati</taxon>
        <taxon>Bacteroidota</taxon>
        <taxon>Cytophagia</taxon>
        <taxon>Cytophagales</taxon>
        <taxon>Spirosomataceae</taxon>
        <taxon>Dyadobacter</taxon>
    </lineage>
</organism>
<proteinExistence type="predicted"/>
<gene>
    <name evidence="1" type="ORF">SAMN04487996_107169</name>
</gene>
<dbReference type="InterPro" id="IPR009078">
    <property type="entry name" value="Ferritin-like_SF"/>
</dbReference>
<dbReference type="EMBL" id="FNAN01000007">
    <property type="protein sequence ID" value="SDE84592.1"/>
    <property type="molecule type" value="Genomic_DNA"/>
</dbReference>
<evidence type="ECO:0000313" key="2">
    <source>
        <dbReference type="Proteomes" id="UP000198748"/>
    </source>
</evidence>
<dbReference type="SUPFAM" id="SSF47240">
    <property type="entry name" value="Ferritin-like"/>
    <property type="match status" value="1"/>
</dbReference>
<dbReference type="STRING" id="659014.SAMN04487996_107169"/>
<dbReference type="AlphaFoldDB" id="A0A1G7G902"/>
<dbReference type="Proteomes" id="UP000198748">
    <property type="component" value="Unassembled WGS sequence"/>
</dbReference>
<keyword evidence="2" id="KW-1185">Reference proteome</keyword>
<reference evidence="2" key="1">
    <citation type="submission" date="2016-10" db="EMBL/GenBank/DDBJ databases">
        <authorList>
            <person name="Varghese N."/>
            <person name="Submissions S."/>
        </authorList>
    </citation>
    <scope>NUCLEOTIDE SEQUENCE [LARGE SCALE GENOMIC DNA]</scope>
    <source>
        <strain evidence="2">DSM 25329</strain>
    </source>
</reference>
<sequence>MQTGTSGASGRGILLEKNPNMYHLIQRIVQQDQLHARWLNTLSFLENAGARKISACEDNTLVEIIQLKHAAEEHRHAYILKKQISKLAPAACPDYSNAHLFAPVSTRQYLAMLDIRCSRYLKKVFGLNGAQLRYAAYLFVTYLIEVRADELYPVYQRALSEASHSVTVKSIIAEEEGHLEEMTAQLSRFSDDWEAHAEVLQEMEQVLFHQWLGSLESELAHA</sequence>